<dbReference type="InterPro" id="IPR002881">
    <property type="entry name" value="DUF58"/>
</dbReference>
<feature type="compositionally biased region" description="Low complexity" evidence="1">
    <location>
        <begin position="456"/>
        <end position="484"/>
    </location>
</feature>
<evidence type="ECO:0000256" key="1">
    <source>
        <dbReference type="SAM" id="MobiDB-lite"/>
    </source>
</evidence>
<reference evidence="4 5" key="1">
    <citation type="submission" date="2019-09" db="EMBL/GenBank/DDBJ databases">
        <title>Characterization of the phylogenetic diversity of two novel species belonging to the genus Bifidobacterium: Bifidobacterium cebidarum sp. nov. and Bifidobacterium leontopitheci sp. nov.</title>
        <authorList>
            <person name="Lugli G.A."/>
            <person name="Duranti S."/>
            <person name="Milani C."/>
            <person name="Turroni F."/>
            <person name="Ventura M."/>
        </authorList>
    </citation>
    <scope>NUCLEOTIDE SEQUENCE [LARGE SCALE GENOMIC DNA]</scope>
    <source>
        <strain evidence="4 5">LMG 31471</strain>
    </source>
</reference>
<feature type="transmembrane region" description="Helical" evidence="2">
    <location>
        <begin position="20"/>
        <end position="39"/>
    </location>
</feature>
<dbReference type="PANTHER" id="PTHR42736">
    <property type="entry name" value="PROTEIN-GLUTAMINE GAMMA-GLUTAMYLTRANSFERASE"/>
    <property type="match status" value="1"/>
</dbReference>
<protein>
    <submittedName>
        <fullName evidence="4">Transglutaminase-like superfamily</fullName>
    </submittedName>
</protein>
<feature type="compositionally biased region" description="Gly residues" evidence="1">
    <location>
        <begin position="1452"/>
        <end position="1463"/>
    </location>
</feature>
<evidence type="ECO:0000259" key="3">
    <source>
        <dbReference type="SMART" id="SM00460"/>
    </source>
</evidence>
<feature type="region of interest" description="Disordered" evidence="1">
    <location>
        <begin position="1300"/>
        <end position="1363"/>
    </location>
</feature>
<feature type="compositionally biased region" description="Basic and acidic residues" evidence="1">
    <location>
        <begin position="326"/>
        <end position="336"/>
    </location>
</feature>
<keyword evidence="2" id="KW-1133">Transmembrane helix</keyword>
<evidence type="ECO:0000313" key="4">
    <source>
        <dbReference type="EMBL" id="KAB7790908.1"/>
    </source>
</evidence>
<dbReference type="Gene3D" id="3.10.620.30">
    <property type="match status" value="1"/>
</dbReference>
<accession>A0A6I1GRX4</accession>
<dbReference type="EMBL" id="WBVT01000006">
    <property type="protein sequence ID" value="KAB7790908.1"/>
    <property type="molecule type" value="Genomic_DNA"/>
</dbReference>
<feature type="transmembrane region" description="Helical" evidence="2">
    <location>
        <begin position="714"/>
        <end position="736"/>
    </location>
</feature>
<feature type="transmembrane region" description="Helical" evidence="2">
    <location>
        <begin position="635"/>
        <end position="654"/>
    </location>
</feature>
<feature type="domain" description="Transglutaminase-like" evidence="3">
    <location>
        <begin position="1212"/>
        <end position="1298"/>
    </location>
</feature>
<feature type="transmembrane region" description="Helical" evidence="2">
    <location>
        <begin position="513"/>
        <end position="533"/>
    </location>
</feature>
<comment type="caution">
    <text evidence="4">The sequence shown here is derived from an EMBL/GenBank/DDBJ whole genome shotgun (WGS) entry which is preliminary data.</text>
</comment>
<feature type="region of interest" description="Disordered" evidence="1">
    <location>
        <begin position="421"/>
        <end position="484"/>
    </location>
</feature>
<name>A0A6I1GRX4_9BIFI</name>
<dbReference type="Pfam" id="PF11992">
    <property type="entry name" value="TgpA_N"/>
    <property type="match status" value="1"/>
</dbReference>
<dbReference type="Proteomes" id="UP000441772">
    <property type="component" value="Unassembled WGS sequence"/>
</dbReference>
<evidence type="ECO:0000256" key="2">
    <source>
        <dbReference type="SAM" id="Phobius"/>
    </source>
</evidence>
<dbReference type="SMART" id="SM00460">
    <property type="entry name" value="TGc"/>
    <property type="match status" value="1"/>
</dbReference>
<dbReference type="InterPro" id="IPR038765">
    <property type="entry name" value="Papain-like_cys_pep_sf"/>
</dbReference>
<dbReference type="SUPFAM" id="SSF54001">
    <property type="entry name" value="Cysteine proteinases"/>
    <property type="match status" value="1"/>
</dbReference>
<feature type="transmembrane region" description="Helical" evidence="2">
    <location>
        <begin position="1372"/>
        <end position="1396"/>
    </location>
</feature>
<feature type="region of interest" description="Disordered" evidence="1">
    <location>
        <begin position="1412"/>
        <end position="1465"/>
    </location>
</feature>
<feature type="compositionally biased region" description="Low complexity" evidence="1">
    <location>
        <begin position="1300"/>
        <end position="1359"/>
    </location>
</feature>
<keyword evidence="5" id="KW-1185">Reference proteome</keyword>
<dbReference type="InterPro" id="IPR052901">
    <property type="entry name" value="Bact_TGase-like"/>
</dbReference>
<organism evidence="4 5">
    <name type="scientific">Bifidobacterium leontopitheci</name>
    <dbReference type="NCBI Taxonomy" id="2650774"/>
    <lineage>
        <taxon>Bacteria</taxon>
        <taxon>Bacillati</taxon>
        <taxon>Actinomycetota</taxon>
        <taxon>Actinomycetes</taxon>
        <taxon>Bifidobacteriales</taxon>
        <taxon>Bifidobacteriaceae</taxon>
        <taxon>Bifidobacterium</taxon>
    </lineage>
</organism>
<keyword evidence="2" id="KW-0812">Transmembrane</keyword>
<feature type="region of interest" description="Disordered" evidence="1">
    <location>
        <begin position="303"/>
        <end position="336"/>
    </location>
</feature>
<sequence>MAVALLDGVAWYAGLLLDDRSLMAVALTLCIVWGLALLCTMAQSVMLRLDDLALQGIACADADDQGQTGRRRLGRLMASVAARRAESRWTPVAAHGRIRRWLLPRGVRACRQFVQLDQDDTPVGIHRSTLPRMRGWYRCVSVTARWHGPFSLFAATRIIPDGTGVAVLPEATQPSSGVRAVVADKRLKGQAQTENAGTVREYAPGDSPRLISWSQSAHRGHLMVRETGRDVRSTLVVVLDVRDPGTTQTQADAQAREAAPLLEPSLGGARGRTVIVTDGVHVANDTGSAMRLLAACRPIADDGPADNTGVANDPRARTTGGETDDETRRVNNDETRHTQASRYAHAVAGLCSERSGAVTVLLLTAQPQGDLAQALRASVPERLRVVQVETPAEPPQRYAVTVMPETAVCEPSEMPAKAAAYRSASPGTTRRNAWRRFVPQRLPKTGRADATRPGTSSPASALSGESSPGRTALGVSSSGVSSSPSPLASGMLAVCLMVCFALALQPLTAIVSVGWWTWLAAASLALASIACAIPVRRPRMLAVRIAAFIVAQVVALAVLVLIRLHGELGFWLFAVPAAPDVQSQTASGVSIATSAQSLADVSPWAGSSPWAVLTGVASQGLDALLVQLPPVQVDAAGDVDLMMVTALAVIAVRLMLCSRRVAPLMALLPAFGFAARFAFVGTVTPWWQLGVLVAAFVLLLWSSSTLPVRVPLPLGASAVVTAMVLSLTPSAVNLALDVPLSLGESKGLLSSNTINPMIDLKRSVTSGSDSTVLSYVASQRLYLRMTTLDDFNGDTWSFDKDLTKKAGLYGSGIQLGRNKDANDTDWQVSRRQLQQLLVNNPALYYPWLMSGGGNLGSDDPSALTYTFSDSSDDSPWMASAQVTIEGLRTRFLPVSGLPVATIVKNGWKQYSDGTIYSPDATTQAEQRYTAAGLYYEPITSDKGFDQITGVTDTRQKLIDMTVSETTPWSERTSLRRQWAAQGLGEIHGNWLAIPLDVSQYGTAKASDGTIIGMGHRSLTSVEDSSYDSYDIDTFSDMSRERLGISDDDVIALASSPKGFLMLIPVSETDALDRLMSEDDADAYQSIYDDMEAVATGMGYGDSGFSTRSGTSRQWAPFTENDLNKAFARIAANEKTIRSHYLSLPDDLPQNVRSLVARAKREGTPTTGDDADQQIAAMRWLVDYFTNKANNFVYSLDAPDGNGRDNMAMIDTFLDQHAGYCAHYASALAVLGRAMGVPTRMVMGYHKGVGNPTSTVSTTEDFWYGSASENRYDVAAKQLHAWVEAYIDGVGWVPFDVTPASTSNGSAESASSSSSTTSTNTQAKQQAEQSQTTQQQNAQKKTTTQQSTKTTAKNTASAATPKTGATMPVLPRWAAVALWTAFAMLLTGLLAATPALLRRRRRRRALALIAAAGKSRNGAGSEPPGPDSGPDAASAVGGGSRRGRRAGSRKTGGNAGNSTGGSTGGKTRRAWFAAWQEILDTAYDARVRWNDSDTERAIAELVTAGPKTVRHERHDVETAPFGNSGEPTRNLPQEDRELIMQACRQVTAIAFGGRPAVPDEALAERLRTFCLHYDAMVRRRLTFPQRMRRRLLPPSLLRRRR</sequence>
<keyword evidence="2" id="KW-0472">Membrane</keyword>
<gene>
    <name evidence="4" type="ORF">F7D09_0643</name>
</gene>
<dbReference type="InterPro" id="IPR021878">
    <property type="entry name" value="TgpA_N"/>
</dbReference>
<feature type="transmembrane region" description="Helical" evidence="2">
    <location>
        <begin position="487"/>
        <end position="507"/>
    </location>
</feature>
<evidence type="ECO:0000313" key="5">
    <source>
        <dbReference type="Proteomes" id="UP000441772"/>
    </source>
</evidence>
<dbReference type="Pfam" id="PF01841">
    <property type="entry name" value="Transglut_core"/>
    <property type="match status" value="1"/>
</dbReference>
<dbReference type="PANTHER" id="PTHR42736:SF1">
    <property type="entry name" value="PROTEIN-GLUTAMINE GAMMA-GLUTAMYLTRANSFERASE"/>
    <property type="match status" value="1"/>
</dbReference>
<proteinExistence type="predicted"/>
<dbReference type="Pfam" id="PF01882">
    <property type="entry name" value="DUF58"/>
    <property type="match status" value="1"/>
</dbReference>
<feature type="transmembrane region" description="Helical" evidence="2">
    <location>
        <begin position="685"/>
        <end position="702"/>
    </location>
</feature>
<feature type="transmembrane region" description="Helical" evidence="2">
    <location>
        <begin position="545"/>
        <end position="564"/>
    </location>
</feature>
<dbReference type="InterPro" id="IPR002931">
    <property type="entry name" value="Transglutaminase-like"/>
</dbReference>
<dbReference type="RefSeq" id="WP_193312302.1">
    <property type="nucleotide sequence ID" value="NZ_JBHSKZ010000013.1"/>
</dbReference>
<feature type="compositionally biased region" description="Low complexity" evidence="1">
    <location>
        <begin position="1412"/>
        <end position="1434"/>
    </location>
</feature>
<feature type="transmembrane region" description="Helical" evidence="2">
    <location>
        <begin position="661"/>
        <end position="679"/>
    </location>
</feature>